<accession>A0A0G0X4N5</accession>
<feature type="transmembrane region" description="Helical" evidence="8">
    <location>
        <begin position="231"/>
        <end position="251"/>
    </location>
</feature>
<keyword evidence="6 8" id="KW-1133">Transmembrane helix</keyword>
<keyword evidence="3" id="KW-0328">Glycosyltransferase</keyword>
<evidence type="ECO:0000256" key="8">
    <source>
        <dbReference type="SAM" id="Phobius"/>
    </source>
</evidence>
<reference evidence="10 11" key="1">
    <citation type="journal article" date="2015" name="Nature">
        <title>rRNA introns, odd ribosomes, and small enigmatic genomes across a large radiation of phyla.</title>
        <authorList>
            <person name="Brown C.T."/>
            <person name="Hug L.A."/>
            <person name="Thomas B.C."/>
            <person name="Sharon I."/>
            <person name="Castelle C.J."/>
            <person name="Singh A."/>
            <person name="Wilkins M.J."/>
            <person name="Williams K.H."/>
            <person name="Banfield J.F."/>
        </authorList>
    </citation>
    <scope>NUCLEOTIDE SEQUENCE [LARGE SCALE GENOMIC DNA]</scope>
</reference>
<feature type="transmembrane region" description="Helical" evidence="8">
    <location>
        <begin position="391"/>
        <end position="417"/>
    </location>
</feature>
<dbReference type="PANTHER" id="PTHR33908">
    <property type="entry name" value="MANNOSYLTRANSFERASE YKCB-RELATED"/>
    <property type="match status" value="1"/>
</dbReference>
<evidence type="ECO:0000313" key="10">
    <source>
        <dbReference type="EMBL" id="KKR91615.1"/>
    </source>
</evidence>
<feature type="transmembrane region" description="Helical" evidence="8">
    <location>
        <begin position="199"/>
        <end position="224"/>
    </location>
</feature>
<feature type="transmembrane region" description="Helical" evidence="8">
    <location>
        <begin position="685"/>
        <end position="705"/>
    </location>
</feature>
<dbReference type="InterPro" id="IPR038731">
    <property type="entry name" value="RgtA/B/C-like"/>
</dbReference>
<gene>
    <name evidence="10" type="ORF">UU42_C0009G0012</name>
</gene>
<feature type="transmembrane region" description="Helical" evidence="8">
    <location>
        <begin position="725"/>
        <end position="747"/>
    </location>
</feature>
<feature type="transmembrane region" description="Helical" evidence="8">
    <location>
        <begin position="659"/>
        <end position="678"/>
    </location>
</feature>
<dbReference type="Proteomes" id="UP000034676">
    <property type="component" value="Unassembled WGS sequence"/>
</dbReference>
<evidence type="ECO:0000256" key="7">
    <source>
        <dbReference type="ARBA" id="ARBA00023136"/>
    </source>
</evidence>
<organism evidence="10 11">
    <name type="scientific">Candidatus Woesebacteria bacterium GW2011_GWA1_41_13b</name>
    <dbReference type="NCBI Taxonomy" id="1618555"/>
    <lineage>
        <taxon>Bacteria</taxon>
        <taxon>Candidatus Woeseibacteriota</taxon>
    </lineage>
</organism>
<evidence type="ECO:0000256" key="5">
    <source>
        <dbReference type="ARBA" id="ARBA00022692"/>
    </source>
</evidence>
<feature type="domain" description="Glycosyltransferase RgtA/B/C/D-like" evidence="9">
    <location>
        <begin position="371"/>
        <end position="528"/>
    </location>
</feature>
<evidence type="ECO:0000256" key="4">
    <source>
        <dbReference type="ARBA" id="ARBA00022679"/>
    </source>
</evidence>
<keyword evidence="7 8" id="KW-0472">Membrane</keyword>
<evidence type="ECO:0000313" key="11">
    <source>
        <dbReference type="Proteomes" id="UP000034676"/>
    </source>
</evidence>
<feature type="transmembrane region" description="Helical" evidence="8">
    <location>
        <begin position="257"/>
        <end position="277"/>
    </location>
</feature>
<keyword evidence="5 8" id="KW-0812">Transmembrane</keyword>
<keyword evidence="4" id="KW-0808">Transferase</keyword>
<dbReference type="GO" id="GO:0005886">
    <property type="term" value="C:plasma membrane"/>
    <property type="evidence" value="ECO:0007669"/>
    <property type="project" value="UniProtKB-SubCell"/>
</dbReference>
<dbReference type="PANTHER" id="PTHR33908:SF11">
    <property type="entry name" value="MEMBRANE PROTEIN"/>
    <property type="match status" value="1"/>
</dbReference>
<dbReference type="InterPro" id="IPR050297">
    <property type="entry name" value="LipidA_mod_glycosyltrf_83"/>
</dbReference>
<protein>
    <recommendedName>
        <fullName evidence="9">Glycosyltransferase RgtA/B/C/D-like domain-containing protein</fullName>
    </recommendedName>
</protein>
<feature type="transmembrane region" description="Helical" evidence="8">
    <location>
        <begin position="437"/>
        <end position="460"/>
    </location>
</feature>
<feature type="transmembrane region" description="Helical" evidence="8">
    <location>
        <begin position="514"/>
        <end position="535"/>
    </location>
</feature>
<evidence type="ECO:0000256" key="3">
    <source>
        <dbReference type="ARBA" id="ARBA00022676"/>
    </source>
</evidence>
<comment type="subcellular location">
    <subcellularLocation>
        <location evidence="1">Cell membrane</location>
        <topology evidence="1">Multi-pass membrane protein</topology>
    </subcellularLocation>
</comment>
<dbReference type="Pfam" id="PF13231">
    <property type="entry name" value="PMT_2"/>
    <property type="match status" value="1"/>
</dbReference>
<feature type="transmembrane region" description="Helical" evidence="8">
    <location>
        <begin position="635"/>
        <end position="653"/>
    </location>
</feature>
<feature type="transmembrane region" description="Helical" evidence="8">
    <location>
        <begin position="289"/>
        <end position="307"/>
    </location>
</feature>
<keyword evidence="2" id="KW-1003">Cell membrane</keyword>
<sequence length="756" mass="85520">MEKWQRFLTGLNRLNVAISLWAGLLGVLLFINFFLGKSVGGQSLQELPIAVIGSQVNEKGEFNQNPVLESIISDKSEKVVDTNVSKNQSLIAFRLKSPHRVSTFRLGFSLPANAFELYGYKDGDWRLLASKANNRESSVEIKIEDGKVVLTDRYVVLFKQSMFNDGNIGIFNIKLLGDNNNQGFVEKIIGRVFTLPRSIFGYITYLITIAFFVFITGFGIFALLKKRIETVQDLAVALTLGILTVSVYGLIEVVVPFRTITNVIFLLFTILATALAIQRGNYESKVIPLILLVFTIYGVILITYSFAKTSSSTDIASVLDSKFDFSPNYIIPYANYEADYLIPYGTSKIFMYHITDEKQISDLIAIYKPSDRGPLFSLFSIPFLKLMGDRFFVFEVVSIFISLPMLVGVWLLFEVLFSKAVANMGTLFLMVNPWLEFAYAFAQLRLLTLFFLALYFYFVFKLTLKEETKGSLVLAALAGSMAFLSHPFSFIYLLSVSIFILMRGLIKRKKMTSVLGLLIKINLIPVILFIAWMGWGMLESGRRIFIQSVETTTWLKFGENVQSGGNSSVGSSKWWTEALSSKTANLLGMFLEDPEPTMRRTWGFLRTTFPSAISWTLVPLILVGAVLLKKRAIPILSIVFLTSFITGFIYLGYYPIIGINWYLVGLVPLMMGIALYGISHLPRFLKLVIFLVAIFESLFINWQYFSFDAGSHISELANKGLINEGVFTILLRIPYLLLILMYCYILYIKKEEEQIY</sequence>
<evidence type="ECO:0000256" key="1">
    <source>
        <dbReference type="ARBA" id="ARBA00004651"/>
    </source>
</evidence>
<dbReference type="GO" id="GO:0009103">
    <property type="term" value="P:lipopolysaccharide biosynthetic process"/>
    <property type="evidence" value="ECO:0007669"/>
    <property type="project" value="UniProtKB-ARBA"/>
</dbReference>
<dbReference type="AlphaFoldDB" id="A0A0G0X4N5"/>
<evidence type="ECO:0000256" key="6">
    <source>
        <dbReference type="ARBA" id="ARBA00022989"/>
    </source>
</evidence>
<feature type="transmembrane region" description="Helical" evidence="8">
    <location>
        <begin position="12"/>
        <end position="35"/>
    </location>
</feature>
<evidence type="ECO:0000256" key="2">
    <source>
        <dbReference type="ARBA" id="ARBA00022475"/>
    </source>
</evidence>
<evidence type="ECO:0000259" key="9">
    <source>
        <dbReference type="Pfam" id="PF13231"/>
    </source>
</evidence>
<name>A0A0G0X4N5_9BACT</name>
<dbReference type="EMBL" id="LCAO01000009">
    <property type="protein sequence ID" value="KKR91615.1"/>
    <property type="molecule type" value="Genomic_DNA"/>
</dbReference>
<feature type="transmembrane region" description="Helical" evidence="8">
    <location>
        <begin position="608"/>
        <end position="628"/>
    </location>
</feature>
<comment type="caution">
    <text evidence="10">The sequence shown here is derived from an EMBL/GenBank/DDBJ whole genome shotgun (WGS) entry which is preliminary data.</text>
</comment>
<feature type="transmembrane region" description="Helical" evidence="8">
    <location>
        <begin position="472"/>
        <end position="502"/>
    </location>
</feature>
<proteinExistence type="predicted"/>
<dbReference type="GO" id="GO:0016763">
    <property type="term" value="F:pentosyltransferase activity"/>
    <property type="evidence" value="ECO:0007669"/>
    <property type="project" value="TreeGrafter"/>
</dbReference>